<dbReference type="KEGG" id="hme:HFX_0249"/>
<evidence type="ECO:0000313" key="2">
    <source>
        <dbReference type="Proteomes" id="UP000006469"/>
    </source>
</evidence>
<sequence length="81" mass="8949">MSEIEWYVSESIDGLPVARNPRNLRTAIAPFAKRAAMTTDVLPAMWWVTPPSRIDLPTDGQVTLAESYFVPQSAGFNPLDA</sequence>
<accession>I3R181</accession>
<dbReference type="AlphaFoldDB" id="I3R181"/>
<gene>
    <name evidence="1" type="ordered locus">HFX_0249</name>
</gene>
<evidence type="ECO:0000313" key="1">
    <source>
        <dbReference type="EMBL" id="AFK17991.1"/>
    </source>
</evidence>
<proteinExistence type="predicted"/>
<organism evidence="1 2">
    <name type="scientific">Haloferax mediterranei (strain ATCC 33500 / DSM 1411 / JCM 8866 / NBRC 14739 / NCIMB 2177 / R-4)</name>
    <name type="common">Halobacterium mediterranei</name>
    <dbReference type="NCBI Taxonomy" id="523841"/>
    <lineage>
        <taxon>Archaea</taxon>
        <taxon>Methanobacteriati</taxon>
        <taxon>Methanobacteriota</taxon>
        <taxon>Stenosarchaea group</taxon>
        <taxon>Halobacteria</taxon>
        <taxon>Halobacteriales</taxon>
        <taxon>Haloferacaceae</taxon>
        <taxon>Haloferax</taxon>
    </lineage>
</organism>
<dbReference type="EMBL" id="CP001868">
    <property type="protein sequence ID" value="AFK17991.1"/>
    <property type="molecule type" value="Genomic_DNA"/>
</dbReference>
<reference evidence="1 2" key="1">
    <citation type="journal article" date="2012" name="J. Bacteriol.">
        <title>Complete genome sequence of the metabolically versatile halophilic archaeon Haloferax mediterranei, a poly(3-hydroxybutyrate-co-3-hydroxyvalerate) producer.</title>
        <authorList>
            <person name="Han J."/>
            <person name="Zhang F."/>
            <person name="Hou J."/>
            <person name="Liu X."/>
            <person name="Li M."/>
            <person name="Liu H."/>
            <person name="Cai L."/>
            <person name="Zhang B."/>
            <person name="Chen Y."/>
            <person name="Zhou J."/>
            <person name="Hu S."/>
            <person name="Xiang H."/>
        </authorList>
    </citation>
    <scope>NUCLEOTIDE SEQUENCE [LARGE SCALE GENOMIC DNA]</scope>
    <source>
        <strain evidence="2">ATCC 33500 / DSM 1411 / JCM 8866 / NBRC 14739 / NCIMB 2177 / R-4</strain>
    </source>
</reference>
<dbReference type="HOGENOM" id="CLU_2565617_0_0_2"/>
<name>I3R181_HALMT</name>
<protein>
    <submittedName>
        <fullName evidence="1">Uncharacterized protein</fullName>
    </submittedName>
</protein>
<dbReference type="Proteomes" id="UP000006469">
    <property type="component" value="Chromosome"/>
</dbReference>